<name>A0A931I740_9NOCA</name>
<keyword evidence="5" id="KW-1185">Reference proteome</keyword>
<comment type="caution">
    <text evidence="4">The sequence shown here is derived from an EMBL/GenBank/DDBJ whole genome shotgun (WGS) entry which is preliminary data.</text>
</comment>
<dbReference type="PANTHER" id="PTHR35152">
    <property type="entry name" value="DOMAIN SIGNALLING PROTEIN, PUTATIVE (AFU_ORTHOLOGUE AFUA_5G11310)-RELATED"/>
    <property type="match status" value="1"/>
</dbReference>
<feature type="region of interest" description="Disordered" evidence="2">
    <location>
        <begin position="247"/>
        <end position="295"/>
    </location>
</feature>
<reference evidence="4" key="1">
    <citation type="submission" date="2020-11" db="EMBL/GenBank/DDBJ databases">
        <title>Nocardia NEAU-351.nov., a novel actinomycete isolated from the cow dung.</title>
        <authorList>
            <person name="Zhang X."/>
        </authorList>
    </citation>
    <scope>NUCLEOTIDE SEQUENCE</scope>
    <source>
        <strain evidence="4">NEAU-351</strain>
    </source>
</reference>
<feature type="transmembrane region" description="Helical" evidence="1">
    <location>
        <begin position="210"/>
        <end position="231"/>
    </location>
</feature>
<keyword evidence="1" id="KW-1133">Transmembrane helix</keyword>
<feature type="transmembrane region" description="Helical" evidence="1">
    <location>
        <begin position="82"/>
        <end position="101"/>
    </location>
</feature>
<dbReference type="Pfam" id="PF03707">
    <property type="entry name" value="MHYT"/>
    <property type="match status" value="3"/>
</dbReference>
<feature type="transmembrane region" description="Helical" evidence="1">
    <location>
        <begin position="171"/>
        <end position="190"/>
    </location>
</feature>
<accession>A0A931I740</accession>
<feature type="domain" description="MHYT" evidence="3">
    <location>
        <begin position="9"/>
        <end position="197"/>
    </location>
</feature>
<gene>
    <name evidence="4" type="ORF">IT779_02265</name>
</gene>
<feature type="transmembrane region" description="Helical" evidence="1">
    <location>
        <begin position="144"/>
        <end position="164"/>
    </location>
</feature>
<dbReference type="PROSITE" id="PS50924">
    <property type="entry name" value="MHYT"/>
    <property type="match status" value="1"/>
</dbReference>
<dbReference type="InterPro" id="IPR005330">
    <property type="entry name" value="MHYT_dom"/>
</dbReference>
<keyword evidence="1" id="KW-0812">Transmembrane</keyword>
<evidence type="ECO:0000256" key="2">
    <source>
        <dbReference type="SAM" id="MobiDB-lite"/>
    </source>
</evidence>
<dbReference type="PANTHER" id="PTHR35152:SF1">
    <property type="entry name" value="DOMAIN SIGNALLING PROTEIN, PUTATIVE (AFU_ORTHOLOGUE AFUA_5G11310)-RELATED"/>
    <property type="match status" value="1"/>
</dbReference>
<keyword evidence="1" id="KW-0472">Membrane</keyword>
<organism evidence="4 5">
    <name type="scientific">Nocardia bovistercoris</name>
    <dbReference type="NCBI Taxonomy" id="2785916"/>
    <lineage>
        <taxon>Bacteria</taxon>
        <taxon>Bacillati</taxon>
        <taxon>Actinomycetota</taxon>
        <taxon>Actinomycetes</taxon>
        <taxon>Mycobacteriales</taxon>
        <taxon>Nocardiaceae</taxon>
        <taxon>Nocardia</taxon>
    </lineage>
</organism>
<dbReference type="RefSeq" id="WP_196147425.1">
    <property type="nucleotide sequence ID" value="NZ_JADMLG010000001.1"/>
</dbReference>
<feature type="transmembrane region" description="Helical" evidence="1">
    <location>
        <begin position="15"/>
        <end position="33"/>
    </location>
</feature>
<feature type="transmembrane region" description="Helical" evidence="1">
    <location>
        <begin position="108"/>
        <end position="132"/>
    </location>
</feature>
<dbReference type="Proteomes" id="UP000655751">
    <property type="component" value="Unassembled WGS sequence"/>
</dbReference>
<dbReference type="GO" id="GO:0016020">
    <property type="term" value="C:membrane"/>
    <property type="evidence" value="ECO:0007669"/>
    <property type="project" value="UniProtKB-UniRule"/>
</dbReference>
<sequence>MLHIDHFSYGWLTPVLAYIMSFVGSLLGLQCAARARAGESRPLWLGLAALAIGGTGIWVMHFIAMLGFSIRGAQIRFDVPVTLLSAATAVVVVGIGLALVLAPQPHPLALGAGGTITGLGVGGMHYTGMFAMKSNAEISYDWRIVVLSLVIAVVAATAALWFTVHVRGMTAAVGASLIMGVAVCGMHYTGMAGTHAHLGHHGAPTGTDPLSMLAPLIVASSLITMLLLIAVSLTSIERDMDIDLPPVRPATVRPTTDDIAPPPKDMFPEPDNFGRTIPPDPVGTPYWPSTRPPAR</sequence>
<evidence type="ECO:0000313" key="5">
    <source>
        <dbReference type="Proteomes" id="UP000655751"/>
    </source>
</evidence>
<evidence type="ECO:0000256" key="1">
    <source>
        <dbReference type="PROSITE-ProRule" id="PRU00244"/>
    </source>
</evidence>
<evidence type="ECO:0000259" key="3">
    <source>
        <dbReference type="PROSITE" id="PS50924"/>
    </source>
</evidence>
<dbReference type="EMBL" id="JADMLG010000001">
    <property type="protein sequence ID" value="MBH0775108.1"/>
    <property type="molecule type" value="Genomic_DNA"/>
</dbReference>
<evidence type="ECO:0000313" key="4">
    <source>
        <dbReference type="EMBL" id="MBH0775108.1"/>
    </source>
</evidence>
<dbReference type="AlphaFoldDB" id="A0A931I740"/>
<protein>
    <recommendedName>
        <fullName evidence="3">MHYT domain-containing protein</fullName>
    </recommendedName>
</protein>
<feature type="transmembrane region" description="Helical" evidence="1">
    <location>
        <begin position="45"/>
        <end position="70"/>
    </location>
</feature>
<proteinExistence type="predicted"/>